<protein>
    <submittedName>
        <fullName evidence="2">3296_t:CDS:1</fullName>
    </submittedName>
</protein>
<organism evidence="2 3">
    <name type="scientific">Acaulospora morrowiae</name>
    <dbReference type="NCBI Taxonomy" id="94023"/>
    <lineage>
        <taxon>Eukaryota</taxon>
        <taxon>Fungi</taxon>
        <taxon>Fungi incertae sedis</taxon>
        <taxon>Mucoromycota</taxon>
        <taxon>Glomeromycotina</taxon>
        <taxon>Glomeromycetes</taxon>
        <taxon>Diversisporales</taxon>
        <taxon>Acaulosporaceae</taxon>
        <taxon>Acaulospora</taxon>
    </lineage>
</organism>
<comment type="caution">
    <text evidence="2">The sequence shown here is derived from an EMBL/GenBank/DDBJ whole genome shotgun (WGS) entry which is preliminary data.</text>
</comment>
<feature type="compositionally biased region" description="Basic and acidic residues" evidence="1">
    <location>
        <begin position="577"/>
        <end position="596"/>
    </location>
</feature>
<accession>A0A9N9N3H2</accession>
<dbReference type="Proteomes" id="UP000789342">
    <property type="component" value="Unassembled WGS sequence"/>
</dbReference>
<evidence type="ECO:0000256" key="1">
    <source>
        <dbReference type="SAM" id="MobiDB-lite"/>
    </source>
</evidence>
<sequence length="639" mass="72175">DMKHLQYLKLDFNPIQFPPKSIHCLPKGNEKEVMLPWLEGLKEYLRQHAAGKDSIEMEESDKSSGEEGVEKGHSPRAKPLKKSGSVESMSHGTTNLNLRVSPESSNHLNTISEDGHVVSKQETKRQNLKLNLDLPAARRDRSYSNDFDPMLNNHKVFVRQHSKSFSQDSVNLHGNQNGISEERSSDFYFQKLLTLPPTERLPMYNISLREASQNILYAFSQIHKSLRQFVTYTGNERIFTTELNKASILIGQLSATLQRFDTYALKAALDIDHWVKLLTVVQENISCFKNLMELLYKRLKLLTQYSDNIRYSRTLLLMLHGAVADIKFAWEHIHPLLTNDYTPYTGMAATPSRARAMSRSNSNSNINGTSYSSVTPTSSHSNGSCTPSTAGMSPFPTGPYNPYTDISSSTLIFEQLLALVENSIKAVENVIKYFSEQLDGEGPQRPSSPVKNKMKDLRAHVNTVSEVTKRLKKQILHSKFQAQKDLNIQLKIYKDTILFLQITIKMSTMAKDLSHDWQLDGKVMTGLGHVTKCNIDLTNFLRGIEGPGSASQPQYWPTIPGQPTSSPVVEPDNEEEFKDRGFDEQDHNDVNGKNEKMEEEEECNGEYESVTYEEPEEYEVVGDSIQGDEVVQNGIVSLS</sequence>
<feature type="region of interest" description="Disordered" evidence="1">
    <location>
        <begin position="358"/>
        <end position="390"/>
    </location>
</feature>
<dbReference type="EMBL" id="CAJVPV010016848">
    <property type="protein sequence ID" value="CAG8700057.1"/>
    <property type="molecule type" value="Genomic_DNA"/>
</dbReference>
<feature type="region of interest" description="Disordered" evidence="1">
    <location>
        <begin position="52"/>
        <end position="125"/>
    </location>
</feature>
<proteinExistence type="predicted"/>
<dbReference type="InterPro" id="IPR019487">
    <property type="entry name" value="RAM_signalling_pathway_SOG2"/>
</dbReference>
<feature type="compositionally biased region" description="Basic and acidic residues" evidence="1">
    <location>
        <begin position="52"/>
        <end position="73"/>
    </location>
</feature>
<evidence type="ECO:0000313" key="2">
    <source>
        <dbReference type="EMBL" id="CAG8700057.1"/>
    </source>
</evidence>
<dbReference type="Pfam" id="PF10428">
    <property type="entry name" value="SOG2"/>
    <property type="match status" value="2"/>
</dbReference>
<reference evidence="2" key="1">
    <citation type="submission" date="2021-06" db="EMBL/GenBank/DDBJ databases">
        <authorList>
            <person name="Kallberg Y."/>
            <person name="Tangrot J."/>
            <person name="Rosling A."/>
        </authorList>
    </citation>
    <scope>NUCLEOTIDE SEQUENCE</scope>
    <source>
        <strain evidence="2">CL551</strain>
    </source>
</reference>
<feature type="region of interest" description="Disordered" evidence="1">
    <location>
        <begin position="562"/>
        <end position="613"/>
    </location>
</feature>
<feature type="compositionally biased region" description="Low complexity" evidence="1">
    <location>
        <begin position="358"/>
        <end position="384"/>
    </location>
</feature>
<feature type="non-terminal residue" evidence="2">
    <location>
        <position position="639"/>
    </location>
</feature>
<gene>
    <name evidence="2" type="ORF">AMORRO_LOCUS12075</name>
</gene>
<feature type="compositionally biased region" description="Basic and acidic residues" evidence="1">
    <location>
        <begin position="113"/>
        <end position="125"/>
    </location>
</feature>
<evidence type="ECO:0000313" key="3">
    <source>
        <dbReference type="Proteomes" id="UP000789342"/>
    </source>
</evidence>
<name>A0A9N9N3H2_9GLOM</name>
<feature type="compositionally biased region" description="Polar residues" evidence="1">
    <location>
        <begin position="85"/>
        <end position="112"/>
    </location>
</feature>
<dbReference type="AlphaFoldDB" id="A0A9N9N3H2"/>
<feature type="compositionally biased region" description="Acidic residues" evidence="1">
    <location>
        <begin position="597"/>
        <end position="613"/>
    </location>
</feature>
<keyword evidence="3" id="KW-1185">Reference proteome</keyword>
<dbReference type="OrthoDB" id="1394818at2759"/>